<evidence type="ECO:0000313" key="2">
    <source>
        <dbReference type="Proteomes" id="UP000294820"/>
    </source>
</evidence>
<keyword evidence="2" id="KW-1185">Reference proteome</keyword>
<dbReference type="AlphaFoldDB" id="A0A375AF77"/>
<proteinExistence type="predicted"/>
<dbReference type="EMBL" id="LT615367">
    <property type="protein sequence ID" value="SLM64541.1"/>
    <property type="molecule type" value="Genomic_DNA"/>
</dbReference>
<organism evidence="1 2">
    <name type="scientific">Dickeya aquatica</name>
    <dbReference type="NCBI Taxonomy" id="1401087"/>
    <lineage>
        <taxon>Bacteria</taxon>
        <taxon>Pseudomonadati</taxon>
        <taxon>Pseudomonadota</taxon>
        <taxon>Gammaproteobacteria</taxon>
        <taxon>Enterobacterales</taxon>
        <taxon>Pectobacteriaceae</taxon>
        <taxon>Dickeya</taxon>
    </lineage>
</organism>
<gene>
    <name evidence="1" type="ORF">DAQ1742_03747</name>
</gene>
<dbReference type="Proteomes" id="UP000294820">
    <property type="component" value="Chromosome 1"/>
</dbReference>
<dbReference type="KEGG" id="daq:DAQ1742_03747"/>
<protein>
    <submittedName>
        <fullName evidence="1">Uncharacterized protein</fullName>
    </submittedName>
</protein>
<sequence>MPGAAIRFGCWFFAWRYLPVHLVFAKTAIPVPALPLRATGQAQRLHGDL</sequence>
<accession>A0A375AF77</accession>
<evidence type="ECO:0000313" key="1">
    <source>
        <dbReference type="EMBL" id="SLM64541.1"/>
    </source>
</evidence>
<reference evidence="1 2" key="1">
    <citation type="submission" date="2016-09" db="EMBL/GenBank/DDBJ databases">
        <authorList>
            <person name="Reverchon S."/>
            <person name="Nasser W."/>
            <person name="Leonard S."/>
            <person name="Brochier C."/>
            <person name="Duprey A."/>
        </authorList>
    </citation>
    <scope>NUCLEOTIDE SEQUENCE [LARGE SCALE GENOMIC DNA]</scope>
    <source>
        <strain evidence="1 2">174/2</strain>
    </source>
</reference>
<name>A0A375AF77_9GAMM</name>